<dbReference type="PROSITE" id="PS50850">
    <property type="entry name" value="MFS"/>
    <property type="match status" value="1"/>
</dbReference>
<reference evidence="8 9" key="1">
    <citation type="journal article" date="2011" name="J. Bacteriol.">
        <title>Complete genome sequence of the industrial strain Ketogulonicigenium vulgare WSH-001.</title>
        <authorList>
            <person name="Liu L."/>
            <person name="Li Y."/>
            <person name="Zhang J."/>
            <person name="Zhou Z."/>
            <person name="Liu J."/>
            <person name="Li X."/>
            <person name="Zhou J."/>
            <person name="Du G."/>
            <person name="Wang L."/>
            <person name="Chen J."/>
        </authorList>
    </citation>
    <scope>NUCLEOTIDE SEQUENCE [LARGE SCALE GENOMIC DNA]</scope>
    <source>
        <strain evidence="8 9">WSH-001</strain>
    </source>
</reference>
<evidence type="ECO:0000259" key="7">
    <source>
        <dbReference type="PROSITE" id="PS50850"/>
    </source>
</evidence>
<feature type="transmembrane region" description="Helical" evidence="6">
    <location>
        <begin position="365"/>
        <end position="383"/>
    </location>
</feature>
<evidence type="ECO:0000256" key="6">
    <source>
        <dbReference type="SAM" id="Phobius"/>
    </source>
</evidence>
<evidence type="ECO:0000256" key="2">
    <source>
        <dbReference type="ARBA" id="ARBA00022475"/>
    </source>
</evidence>
<keyword evidence="9" id="KW-1185">Reference proteome</keyword>
<feature type="transmembrane region" description="Helical" evidence="6">
    <location>
        <begin position="78"/>
        <end position="99"/>
    </location>
</feature>
<protein>
    <submittedName>
        <fullName evidence="8">Transporter</fullName>
    </submittedName>
</protein>
<dbReference type="Proteomes" id="UP000000692">
    <property type="component" value="Chromosome"/>
</dbReference>
<feature type="transmembrane region" description="Helical" evidence="6">
    <location>
        <begin position="138"/>
        <end position="160"/>
    </location>
</feature>
<proteinExistence type="predicted"/>
<dbReference type="GO" id="GO:0005886">
    <property type="term" value="C:plasma membrane"/>
    <property type="evidence" value="ECO:0007669"/>
    <property type="project" value="UniProtKB-SubCell"/>
</dbReference>
<keyword evidence="5 6" id="KW-0472">Membrane</keyword>
<feature type="transmembrane region" description="Helical" evidence="6">
    <location>
        <begin position="216"/>
        <end position="241"/>
    </location>
</feature>
<evidence type="ECO:0000313" key="8">
    <source>
        <dbReference type="EMBL" id="AEM41134.1"/>
    </source>
</evidence>
<dbReference type="InterPro" id="IPR050189">
    <property type="entry name" value="MFS_Efflux_Transporters"/>
</dbReference>
<feature type="domain" description="Major facilitator superfamily (MFS) profile" evidence="7">
    <location>
        <begin position="14"/>
        <end position="389"/>
    </location>
</feature>
<dbReference type="PANTHER" id="PTHR43124:SF3">
    <property type="entry name" value="CHLORAMPHENICOL EFFLUX PUMP RV0191"/>
    <property type="match status" value="1"/>
</dbReference>
<feature type="transmembrane region" description="Helical" evidence="6">
    <location>
        <begin position="247"/>
        <end position="268"/>
    </location>
</feature>
<keyword evidence="3 6" id="KW-0812">Transmembrane</keyword>
<organism evidence="8 9">
    <name type="scientific">Ketogulonicigenium vulgare (strain WSH-001)</name>
    <dbReference type="NCBI Taxonomy" id="759362"/>
    <lineage>
        <taxon>Bacteria</taxon>
        <taxon>Pseudomonadati</taxon>
        <taxon>Pseudomonadota</taxon>
        <taxon>Alphaproteobacteria</taxon>
        <taxon>Rhodobacterales</taxon>
        <taxon>Roseobacteraceae</taxon>
        <taxon>Ketogulonicigenium</taxon>
    </lineage>
</organism>
<dbReference type="RefSeq" id="WP_014537807.1">
    <property type="nucleotide sequence ID" value="NC_017384.1"/>
</dbReference>
<keyword evidence="2" id="KW-1003">Cell membrane</keyword>
<dbReference type="PANTHER" id="PTHR43124">
    <property type="entry name" value="PURINE EFFLUX PUMP PBUE"/>
    <property type="match status" value="1"/>
</dbReference>
<accession>F9Y808</accession>
<comment type="subcellular location">
    <subcellularLocation>
        <location evidence="1">Cell membrane</location>
        <topology evidence="1">Multi-pass membrane protein</topology>
    </subcellularLocation>
</comment>
<dbReference type="AlphaFoldDB" id="F9Y808"/>
<evidence type="ECO:0000313" key="9">
    <source>
        <dbReference type="Proteomes" id="UP000000692"/>
    </source>
</evidence>
<sequence>MTDTTSARDDVSRNIYIVMAAGLAGSANIRSLDSVLPQISGEMGVSLGQAAYLGAGYALAYGLCQLPFGMLGDRMNRLFLVKVLTCLSVALLIVTAFAPNYPALLGLRILAGAASSAIIPLSISYIGDNVPFERRQMVLAMNMTAITTGMVLGQAFGGIVADVTGWRGIPIFIALLYLPAVVGFWGQKRSGGAAKPSPLPLGTALGRIAKTPFSRAVLGAVFVEGALIMAMTAFCAIMLTLRFNMPLSLVGLSMALVAFGGVMNLPVLKYWPAGWGMRAHFMASGLCAALGYGLVGLSPYLPLTLVGLFLAGLGSTAMHNNLQTFGSQLLPEARGTGFSTFATTFFLAQSAGSLVQAFVLDHVGIMWVFLWPLPLIIALSLWFPRLMRK</sequence>
<dbReference type="InterPro" id="IPR020846">
    <property type="entry name" value="MFS_dom"/>
</dbReference>
<feature type="transmembrane region" description="Helical" evidence="6">
    <location>
        <begin position="50"/>
        <end position="71"/>
    </location>
</feature>
<dbReference type="OrthoDB" id="7930524at2"/>
<evidence type="ECO:0000256" key="5">
    <source>
        <dbReference type="ARBA" id="ARBA00023136"/>
    </source>
</evidence>
<dbReference type="GO" id="GO:0022857">
    <property type="term" value="F:transmembrane transporter activity"/>
    <property type="evidence" value="ECO:0007669"/>
    <property type="project" value="InterPro"/>
</dbReference>
<gene>
    <name evidence="8" type="ordered locus">KVU_1295</name>
</gene>
<feature type="transmembrane region" description="Helical" evidence="6">
    <location>
        <begin position="105"/>
        <end position="126"/>
    </location>
</feature>
<feature type="transmembrane region" description="Helical" evidence="6">
    <location>
        <begin position="166"/>
        <end position="185"/>
    </location>
</feature>
<evidence type="ECO:0000256" key="3">
    <source>
        <dbReference type="ARBA" id="ARBA00022692"/>
    </source>
</evidence>
<dbReference type="EMBL" id="CP002018">
    <property type="protein sequence ID" value="AEM41134.1"/>
    <property type="molecule type" value="Genomic_DNA"/>
</dbReference>
<dbReference type="eggNOG" id="COG2814">
    <property type="taxonomic scope" value="Bacteria"/>
</dbReference>
<dbReference type="InterPro" id="IPR036259">
    <property type="entry name" value="MFS_trans_sf"/>
</dbReference>
<keyword evidence="4 6" id="KW-1133">Transmembrane helix</keyword>
<dbReference type="KEGG" id="kvl:KVU_1295"/>
<dbReference type="SUPFAM" id="SSF103473">
    <property type="entry name" value="MFS general substrate transporter"/>
    <property type="match status" value="1"/>
</dbReference>
<dbReference type="InterPro" id="IPR011701">
    <property type="entry name" value="MFS"/>
</dbReference>
<name>F9Y808_KETVW</name>
<dbReference type="Pfam" id="PF07690">
    <property type="entry name" value="MFS_1"/>
    <property type="match status" value="1"/>
</dbReference>
<evidence type="ECO:0000256" key="1">
    <source>
        <dbReference type="ARBA" id="ARBA00004651"/>
    </source>
</evidence>
<dbReference type="Gene3D" id="1.20.1250.20">
    <property type="entry name" value="MFS general substrate transporter like domains"/>
    <property type="match status" value="1"/>
</dbReference>
<evidence type="ECO:0000256" key="4">
    <source>
        <dbReference type="ARBA" id="ARBA00022989"/>
    </source>
</evidence>
<dbReference type="HOGENOM" id="CLU_001265_61_5_5"/>
<feature type="transmembrane region" description="Helical" evidence="6">
    <location>
        <begin position="300"/>
        <end position="318"/>
    </location>
</feature>
<dbReference type="CDD" id="cd17324">
    <property type="entry name" value="MFS_NepI_like"/>
    <property type="match status" value="1"/>
</dbReference>